<name>A0AAE1A935_9GAST</name>
<organism evidence="1 2">
    <name type="scientific">Elysia crispata</name>
    <name type="common">lettuce slug</name>
    <dbReference type="NCBI Taxonomy" id="231223"/>
    <lineage>
        <taxon>Eukaryota</taxon>
        <taxon>Metazoa</taxon>
        <taxon>Spiralia</taxon>
        <taxon>Lophotrochozoa</taxon>
        <taxon>Mollusca</taxon>
        <taxon>Gastropoda</taxon>
        <taxon>Heterobranchia</taxon>
        <taxon>Euthyneura</taxon>
        <taxon>Panpulmonata</taxon>
        <taxon>Sacoglossa</taxon>
        <taxon>Placobranchoidea</taxon>
        <taxon>Plakobranchidae</taxon>
        <taxon>Elysia</taxon>
    </lineage>
</organism>
<keyword evidence="2" id="KW-1185">Reference proteome</keyword>
<accession>A0AAE1A935</accession>
<gene>
    <name evidence="1" type="ORF">RRG08_047728</name>
</gene>
<dbReference type="EMBL" id="JAWDGP010002431">
    <property type="protein sequence ID" value="KAK3783273.1"/>
    <property type="molecule type" value="Genomic_DNA"/>
</dbReference>
<reference evidence="1" key="1">
    <citation type="journal article" date="2023" name="G3 (Bethesda)">
        <title>A reference genome for the long-term kleptoplast-retaining sea slug Elysia crispata morphotype clarki.</title>
        <authorList>
            <person name="Eastman K.E."/>
            <person name="Pendleton A.L."/>
            <person name="Shaikh M.A."/>
            <person name="Suttiyut T."/>
            <person name="Ogas R."/>
            <person name="Tomko P."/>
            <person name="Gavelis G."/>
            <person name="Widhalm J.R."/>
            <person name="Wisecaver J.H."/>
        </authorList>
    </citation>
    <scope>NUCLEOTIDE SEQUENCE</scope>
    <source>
        <strain evidence="1">ECLA1</strain>
    </source>
</reference>
<dbReference type="Proteomes" id="UP001283361">
    <property type="component" value="Unassembled WGS sequence"/>
</dbReference>
<protein>
    <submittedName>
        <fullName evidence="1">Uncharacterized protein</fullName>
    </submittedName>
</protein>
<dbReference type="AlphaFoldDB" id="A0AAE1A935"/>
<evidence type="ECO:0000313" key="1">
    <source>
        <dbReference type="EMBL" id="KAK3783273.1"/>
    </source>
</evidence>
<sequence length="100" mass="11751">MFTNFSVVFYTGFDGALRRESGHLVHSSTGHREDASKQLDLLKTRFFLSRNALWSLMLCFLKFRQSEEEDKRAICSPYQRLECPLQGDQTPLDPRPYRDF</sequence>
<evidence type="ECO:0000313" key="2">
    <source>
        <dbReference type="Proteomes" id="UP001283361"/>
    </source>
</evidence>
<comment type="caution">
    <text evidence="1">The sequence shown here is derived from an EMBL/GenBank/DDBJ whole genome shotgun (WGS) entry which is preliminary data.</text>
</comment>
<proteinExistence type="predicted"/>